<evidence type="ECO:0000313" key="8">
    <source>
        <dbReference type="EMBL" id="KZS96617.1"/>
    </source>
</evidence>
<evidence type="ECO:0000259" key="7">
    <source>
        <dbReference type="PROSITE" id="PS51782"/>
    </source>
</evidence>
<evidence type="ECO:0000256" key="5">
    <source>
        <dbReference type="SAM" id="SignalP"/>
    </source>
</evidence>
<evidence type="ECO:0000256" key="1">
    <source>
        <dbReference type="ARBA" id="ARBA00022669"/>
    </source>
</evidence>
<dbReference type="InterPro" id="IPR018392">
    <property type="entry name" value="LysM"/>
</dbReference>
<feature type="domain" description="LysM" evidence="7">
    <location>
        <begin position="433"/>
        <end position="479"/>
    </location>
</feature>
<gene>
    <name evidence="8" type="ORF">SISNIDRAFT_482416</name>
</gene>
<dbReference type="GO" id="GO:0030248">
    <property type="term" value="F:cellulose binding"/>
    <property type="evidence" value="ECO:0007669"/>
    <property type="project" value="InterPro"/>
</dbReference>
<dbReference type="Pfam" id="PF01476">
    <property type="entry name" value="LysM"/>
    <property type="match status" value="2"/>
</dbReference>
<evidence type="ECO:0000259" key="6">
    <source>
        <dbReference type="PROSITE" id="PS51164"/>
    </source>
</evidence>
<keyword evidence="2 5" id="KW-0732">Signal</keyword>
<dbReference type="EMBL" id="KV419398">
    <property type="protein sequence ID" value="KZS96617.1"/>
    <property type="molecule type" value="Genomic_DNA"/>
</dbReference>
<dbReference type="OrthoDB" id="5985073at2759"/>
<keyword evidence="9" id="KW-1185">Reference proteome</keyword>
<evidence type="ECO:0008006" key="10">
    <source>
        <dbReference type="Google" id="ProtNLM"/>
    </source>
</evidence>
<dbReference type="InterPro" id="IPR000254">
    <property type="entry name" value="CBD"/>
</dbReference>
<protein>
    <recommendedName>
        <fullName evidence="10">Carbohydrate-binding module family 1 protein</fullName>
    </recommendedName>
</protein>
<reference evidence="8 9" key="1">
    <citation type="journal article" date="2016" name="Mol. Biol. Evol.">
        <title>Comparative Genomics of Early-Diverging Mushroom-Forming Fungi Provides Insights into the Origins of Lignocellulose Decay Capabilities.</title>
        <authorList>
            <person name="Nagy L.G."/>
            <person name="Riley R."/>
            <person name="Tritt A."/>
            <person name="Adam C."/>
            <person name="Daum C."/>
            <person name="Floudas D."/>
            <person name="Sun H."/>
            <person name="Yadav J.S."/>
            <person name="Pangilinan J."/>
            <person name="Larsson K.H."/>
            <person name="Matsuura K."/>
            <person name="Barry K."/>
            <person name="Labutti K."/>
            <person name="Kuo R."/>
            <person name="Ohm R.A."/>
            <person name="Bhattacharya S.S."/>
            <person name="Shirouzu T."/>
            <person name="Yoshinaga Y."/>
            <person name="Martin F.M."/>
            <person name="Grigoriev I.V."/>
            <person name="Hibbett D.S."/>
        </authorList>
    </citation>
    <scope>NUCLEOTIDE SEQUENCE [LARGE SCALE GENOMIC DNA]</scope>
    <source>
        <strain evidence="8 9">HHB9708</strain>
    </source>
</reference>
<dbReference type="STRING" id="1314777.A0A164Y654"/>
<evidence type="ECO:0000256" key="2">
    <source>
        <dbReference type="ARBA" id="ARBA00022729"/>
    </source>
</evidence>
<dbReference type="SMART" id="SM00257">
    <property type="entry name" value="LysM"/>
    <property type="match status" value="2"/>
</dbReference>
<keyword evidence="1" id="KW-0147">Chitin-binding</keyword>
<feature type="signal peptide" evidence="5">
    <location>
        <begin position="1"/>
        <end position="20"/>
    </location>
</feature>
<evidence type="ECO:0000256" key="4">
    <source>
        <dbReference type="SAM" id="MobiDB-lite"/>
    </source>
</evidence>
<proteinExistence type="predicted"/>
<dbReference type="AlphaFoldDB" id="A0A164Y654"/>
<dbReference type="InterPro" id="IPR052210">
    <property type="entry name" value="LysM1-like"/>
</dbReference>
<dbReference type="PANTHER" id="PTHR34997:SF16">
    <property type="entry name" value="LYSM DOMAIN-CONTAINING PROTEIN"/>
    <property type="match status" value="1"/>
</dbReference>
<dbReference type="SUPFAM" id="SSF54106">
    <property type="entry name" value="LysM domain"/>
    <property type="match status" value="1"/>
</dbReference>
<feature type="domain" description="CBM1" evidence="6">
    <location>
        <begin position="636"/>
        <end position="672"/>
    </location>
</feature>
<dbReference type="SUPFAM" id="SSF57180">
    <property type="entry name" value="Cellulose-binding domain"/>
    <property type="match status" value="1"/>
</dbReference>
<organism evidence="8 9">
    <name type="scientific">Sistotremastrum niveocremeum HHB9708</name>
    <dbReference type="NCBI Taxonomy" id="1314777"/>
    <lineage>
        <taxon>Eukaryota</taxon>
        <taxon>Fungi</taxon>
        <taxon>Dikarya</taxon>
        <taxon>Basidiomycota</taxon>
        <taxon>Agaricomycotina</taxon>
        <taxon>Agaricomycetes</taxon>
        <taxon>Sistotremastrales</taxon>
        <taxon>Sistotremastraceae</taxon>
        <taxon>Sertulicium</taxon>
        <taxon>Sertulicium niveocremeum</taxon>
    </lineage>
</organism>
<dbReference type="InterPro" id="IPR035971">
    <property type="entry name" value="CBD_sf"/>
</dbReference>
<feature type="domain" description="LysM" evidence="7">
    <location>
        <begin position="543"/>
        <end position="589"/>
    </location>
</feature>
<dbReference type="InterPro" id="IPR036779">
    <property type="entry name" value="LysM_dom_sf"/>
</dbReference>
<dbReference type="PROSITE" id="PS51164">
    <property type="entry name" value="CBM1_2"/>
    <property type="match status" value="1"/>
</dbReference>
<dbReference type="SMART" id="SM00236">
    <property type="entry name" value="fCBD"/>
    <property type="match status" value="1"/>
</dbReference>
<name>A0A164Y654_9AGAM</name>
<dbReference type="PANTHER" id="PTHR34997">
    <property type="entry name" value="AM15"/>
    <property type="match status" value="1"/>
</dbReference>
<dbReference type="Pfam" id="PF00734">
    <property type="entry name" value="CBM_1"/>
    <property type="match status" value="1"/>
</dbReference>
<accession>A0A164Y654</accession>
<dbReference type="Gene3D" id="3.10.350.10">
    <property type="entry name" value="LysM domain"/>
    <property type="match status" value="3"/>
</dbReference>
<keyword evidence="3" id="KW-0843">Virulence</keyword>
<dbReference type="GO" id="GO:0008061">
    <property type="term" value="F:chitin binding"/>
    <property type="evidence" value="ECO:0007669"/>
    <property type="project" value="UniProtKB-KW"/>
</dbReference>
<dbReference type="GO" id="GO:0005975">
    <property type="term" value="P:carbohydrate metabolic process"/>
    <property type="evidence" value="ECO:0007669"/>
    <property type="project" value="InterPro"/>
</dbReference>
<evidence type="ECO:0000313" key="9">
    <source>
        <dbReference type="Proteomes" id="UP000076722"/>
    </source>
</evidence>
<dbReference type="CDD" id="cd00118">
    <property type="entry name" value="LysM"/>
    <property type="match status" value="1"/>
</dbReference>
<dbReference type="PROSITE" id="PS51782">
    <property type="entry name" value="LYSM"/>
    <property type="match status" value="2"/>
</dbReference>
<feature type="region of interest" description="Disordered" evidence="4">
    <location>
        <begin position="600"/>
        <end position="636"/>
    </location>
</feature>
<dbReference type="Proteomes" id="UP000076722">
    <property type="component" value="Unassembled WGS sequence"/>
</dbReference>
<sequence>MVSAFIVLCVFSWLTLQVEASFRNSIYEIQQGQQISGAAQRLADLAAAVSSVPASVATPLASGSAPLPSATVSFQIYQPSNLPTAPAPPTACANALTAGVGCNATIQLLGRYPATDLGTLSSICTPICNASLAAYRSNVVSACGGYQIPGPNNVSYAPTLAVDTISGPYHAQCVTDTTSGNYCGPTLSTYSSQSGILGYSSTQRCTSCLISTLGNVLLSPLTYSTSLLSTFQSVIASCGSSFSSYNVSVPSSSTMFSRGSNFVDISSNATSAFACSNINGRTVSLSGSATCSSIAGQYSVSQADIQINNPTITSTNCNTGIASGTSLCLPQKCVIFTVPSKSTCSSVVNTVNTQGIAGQNITVGQLLSFNPELGSGCSNIGSRVGTTICVSPHGGFPPLATAPFNIVRPDPIYTASVAPPSPTASGSTSACAAWYAVKSGDQCNRVLLNNAIILDDFLAINTGVNYNCSNLVTGSNYCVAPYPPLSSAGGAVPTLTANYTSATIYSSALPTPTSSDVSYIPYPTAYVPVPSNVAPGTITGCSYFYTVVSNDTCSSVETAFNITSTQFQQWNPTIAAGCDSLPVGEAVCVLVATTYTSTTSTSSTTTISSTTTSTSTTTSLSSSSHSSTSTTTAPTATQTKYGQCGGTGWTGPTACATGTTCTVLNSFYSQCL</sequence>
<feature type="chain" id="PRO_5007854556" description="Carbohydrate-binding module family 1 protein" evidence="5">
    <location>
        <begin position="21"/>
        <end position="672"/>
    </location>
</feature>
<dbReference type="GO" id="GO:0005576">
    <property type="term" value="C:extracellular region"/>
    <property type="evidence" value="ECO:0007669"/>
    <property type="project" value="InterPro"/>
</dbReference>
<evidence type="ECO:0000256" key="3">
    <source>
        <dbReference type="ARBA" id="ARBA00023026"/>
    </source>
</evidence>
<dbReference type="PROSITE" id="PS00562">
    <property type="entry name" value="CBM1_1"/>
    <property type="match status" value="1"/>
</dbReference>